<dbReference type="EC" id="7.1.1.9" evidence="3"/>
<dbReference type="Pfam" id="PF00034">
    <property type="entry name" value="Cytochrom_C"/>
    <property type="match status" value="1"/>
</dbReference>
<dbReference type="GO" id="GO:0004129">
    <property type="term" value="F:cytochrome-c oxidase activity"/>
    <property type="evidence" value="ECO:0007669"/>
    <property type="project" value="UniProtKB-EC"/>
</dbReference>
<dbReference type="InterPro" id="IPR034236">
    <property type="entry name" value="CuRO_CcO_Caa3_II"/>
</dbReference>
<dbReference type="PRINTS" id="PR01166">
    <property type="entry name" value="CYCOXIDASEII"/>
</dbReference>
<evidence type="ECO:0000256" key="1">
    <source>
        <dbReference type="ARBA" id="ARBA00004141"/>
    </source>
</evidence>
<evidence type="ECO:0000313" key="22">
    <source>
        <dbReference type="EMBL" id="BAU47572.1"/>
    </source>
</evidence>
<keyword evidence="11 19" id="KW-1133">Transmembrane helix</keyword>
<evidence type="ECO:0000256" key="5">
    <source>
        <dbReference type="ARBA" id="ARBA00022617"/>
    </source>
</evidence>
<keyword evidence="14 19" id="KW-0472">Membrane</keyword>
<evidence type="ECO:0000256" key="4">
    <source>
        <dbReference type="ARBA" id="ARBA00022448"/>
    </source>
</evidence>
<feature type="domain" description="Cytochrome c" evidence="21">
    <location>
        <begin position="247"/>
        <end position="339"/>
    </location>
</feature>
<dbReference type="SUPFAM" id="SSF49503">
    <property type="entry name" value="Cupredoxins"/>
    <property type="match status" value="1"/>
</dbReference>
<dbReference type="InterPro" id="IPR045187">
    <property type="entry name" value="CcO_II"/>
</dbReference>
<dbReference type="InterPro" id="IPR009056">
    <property type="entry name" value="Cyt_c-like_dom"/>
</dbReference>
<evidence type="ECO:0000256" key="8">
    <source>
        <dbReference type="ARBA" id="ARBA00022723"/>
    </source>
</evidence>
<dbReference type="OrthoDB" id="9781261at2"/>
<proteinExistence type="inferred from homology"/>
<keyword evidence="4" id="KW-0813">Transport</keyword>
<evidence type="ECO:0000256" key="2">
    <source>
        <dbReference type="ARBA" id="ARBA00007866"/>
    </source>
</evidence>
<comment type="subcellular location">
    <subcellularLocation>
        <location evidence="1">Membrane</location>
        <topology evidence="1">Multi-pass membrane protein</topology>
    </subcellularLocation>
</comment>
<keyword evidence="23" id="KW-1185">Reference proteome</keyword>
<comment type="catalytic activity">
    <reaction evidence="17">
        <text>4 Fe(II)-[cytochrome c] + O2 + 8 H(+)(in) = 4 Fe(III)-[cytochrome c] + 2 H2O + 4 H(+)(out)</text>
        <dbReference type="Rhea" id="RHEA:11436"/>
        <dbReference type="Rhea" id="RHEA-COMP:10350"/>
        <dbReference type="Rhea" id="RHEA-COMP:14399"/>
        <dbReference type="ChEBI" id="CHEBI:15377"/>
        <dbReference type="ChEBI" id="CHEBI:15378"/>
        <dbReference type="ChEBI" id="CHEBI:15379"/>
        <dbReference type="ChEBI" id="CHEBI:29033"/>
        <dbReference type="ChEBI" id="CHEBI:29034"/>
        <dbReference type="EC" id="7.1.1.9"/>
    </reaction>
</comment>
<dbReference type="Proteomes" id="UP000218899">
    <property type="component" value="Chromosome"/>
</dbReference>
<dbReference type="PROSITE" id="PS50857">
    <property type="entry name" value="COX2_CUA"/>
    <property type="match status" value="1"/>
</dbReference>
<evidence type="ECO:0000256" key="19">
    <source>
        <dbReference type="SAM" id="Phobius"/>
    </source>
</evidence>
<dbReference type="InterPro" id="IPR036257">
    <property type="entry name" value="Cyt_c_oxidase_su2_TM_sf"/>
</dbReference>
<keyword evidence="13" id="KW-0186">Copper</keyword>
<name>A0A1B4V4U8_9GAMM</name>
<dbReference type="EMBL" id="AP014936">
    <property type="protein sequence ID" value="BAU47572.1"/>
    <property type="molecule type" value="Genomic_DNA"/>
</dbReference>
<dbReference type="SUPFAM" id="SSF46626">
    <property type="entry name" value="Cytochrome c"/>
    <property type="match status" value="1"/>
</dbReference>
<feature type="transmembrane region" description="Helical" evidence="19">
    <location>
        <begin position="89"/>
        <end position="112"/>
    </location>
</feature>
<evidence type="ECO:0000256" key="14">
    <source>
        <dbReference type="ARBA" id="ARBA00023136"/>
    </source>
</evidence>
<evidence type="ECO:0000256" key="7">
    <source>
        <dbReference type="ARBA" id="ARBA00022692"/>
    </source>
</evidence>
<keyword evidence="10" id="KW-0249">Electron transport</keyword>
<dbReference type="GO" id="GO:0016491">
    <property type="term" value="F:oxidoreductase activity"/>
    <property type="evidence" value="ECO:0007669"/>
    <property type="project" value="InterPro"/>
</dbReference>
<dbReference type="PROSITE" id="PS00078">
    <property type="entry name" value="COX2"/>
    <property type="match status" value="1"/>
</dbReference>
<evidence type="ECO:0000256" key="17">
    <source>
        <dbReference type="ARBA" id="ARBA00047816"/>
    </source>
</evidence>
<sequence>MPHGANDQVTLLPRRGAPAPGPLALATALLAGCGGAQSALNPQGPVAASLAQTWWILFAGSAVILSLVVALALYAVFRAPDRRGHVRPGTLIVGGGVVFPVVVLSALLLYGFHVSGTTRPPGAEAALRVEVVGHQWWWEIRYEGEGAVTANEIHIPVGRTVEMRVTSADVIHSFWVPSLAGKIDMMPGSTNVQWLRADRPGVFRGQCAEFCGAQHARMALLVIAEPEADFERWRAHQRRDAVAPATAERTQGFAAFAKLGCPECHTVRGLAPGGRVGPDLTHVARRYTLAGATLGNNRPTLAAWVADAPAFKPGTRMPSFRHVDAKTRASLVAFLEGLE</sequence>
<dbReference type="GO" id="GO:0005507">
    <property type="term" value="F:copper ion binding"/>
    <property type="evidence" value="ECO:0007669"/>
    <property type="project" value="InterPro"/>
</dbReference>
<feature type="domain" description="Cytochrome oxidase subunit II copper A binding" evidence="20">
    <location>
        <begin position="124"/>
        <end position="236"/>
    </location>
</feature>
<dbReference type="InterPro" id="IPR036909">
    <property type="entry name" value="Cyt_c-like_dom_sf"/>
</dbReference>
<feature type="transmembrane region" description="Helical" evidence="19">
    <location>
        <begin position="54"/>
        <end position="77"/>
    </location>
</feature>
<evidence type="ECO:0000256" key="3">
    <source>
        <dbReference type="ARBA" id="ARBA00012949"/>
    </source>
</evidence>
<dbReference type="GO" id="GO:0016020">
    <property type="term" value="C:membrane"/>
    <property type="evidence" value="ECO:0007669"/>
    <property type="project" value="UniProtKB-SubCell"/>
</dbReference>
<gene>
    <name evidence="22" type="ORF">SVA_0993</name>
</gene>
<evidence type="ECO:0000259" key="21">
    <source>
        <dbReference type="PROSITE" id="PS51007"/>
    </source>
</evidence>
<evidence type="ECO:0000313" key="23">
    <source>
        <dbReference type="Proteomes" id="UP000218899"/>
    </source>
</evidence>
<keyword evidence="9" id="KW-1278">Translocase</keyword>
<comment type="similarity">
    <text evidence="2">Belongs to the cytochrome c oxidase subunit 2 family.</text>
</comment>
<dbReference type="PANTHER" id="PTHR22888">
    <property type="entry name" value="CYTOCHROME C OXIDASE, SUBUNIT II"/>
    <property type="match status" value="1"/>
</dbReference>
<evidence type="ECO:0000256" key="18">
    <source>
        <dbReference type="PROSITE-ProRule" id="PRU00433"/>
    </source>
</evidence>
<evidence type="ECO:0000256" key="11">
    <source>
        <dbReference type="ARBA" id="ARBA00022989"/>
    </source>
</evidence>
<evidence type="ECO:0000256" key="12">
    <source>
        <dbReference type="ARBA" id="ARBA00023004"/>
    </source>
</evidence>
<dbReference type="GO" id="GO:0020037">
    <property type="term" value="F:heme binding"/>
    <property type="evidence" value="ECO:0007669"/>
    <property type="project" value="InterPro"/>
</dbReference>
<dbReference type="RefSeq" id="WP_148665388.1">
    <property type="nucleotide sequence ID" value="NZ_AP014936.1"/>
</dbReference>
<dbReference type="Pfam" id="PF00116">
    <property type="entry name" value="COX2"/>
    <property type="match status" value="1"/>
</dbReference>
<keyword evidence="12 18" id="KW-0408">Iron</keyword>
<keyword evidence="6" id="KW-0679">Respiratory chain</keyword>
<dbReference type="KEGG" id="sva:SVA_0993"/>
<dbReference type="InterPro" id="IPR001505">
    <property type="entry name" value="Copper_CuA"/>
</dbReference>
<evidence type="ECO:0000256" key="15">
    <source>
        <dbReference type="ARBA" id="ARBA00024688"/>
    </source>
</evidence>
<keyword evidence="5 18" id="KW-0349">Heme</keyword>
<dbReference type="InterPro" id="IPR014222">
    <property type="entry name" value="Cyt_c_oxidase_su2"/>
</dbReference>
<evidence type="ECO:0000256" key="9">
    <source>
        <dbReference type="ARBA" id="ARBA00022967"/>
    </source>
</evidence>
<dbReference type="InterPro" id="IPR008972">
    <property type="entry name" value="Cupredoxin"/>
</dbReference>
<dbReference type="CDD" id="cd04213">
    <property type="entry name" value="CuRO_CcO_Caa3_II"/>
    <property type="match status" value="1"/>
</dbReference>
<dbReference type="Gene3D" id="1.10.287.90">
    <property type="match status" value="1"/>
</dbReference>
<dbReference type="PANTHER" id="PTHR22888:SF9">
    <property type="entry name" value="CYTOCHROME C OXIDASE SUBUNIT 2"/>
    <property type="match status" value="1"/>
</dbReference>
<evidence type="ECO:0000256" key="10">
    <source>
        <dbReference type="ARBA" id="ARBA00022982"/>
    </source>
</evidence>
<dbReference type="AlphaFoldDB" id="A0A1B4V4U8"/>
<organism evidence="22 23">
    <name type="scientific">Sulfurifustis variabilis</name>
    <dbReference type="NCBI Taxonomy" id="1675686"/>
    <lineage>
        <taxon>Bacteria</taxon>
        <taxon>Pseudomonadati</taxon>
        <taxon>Pseudomonadota</taxon>
        <taxon>Gammaproteobacteria</taxon>
        <taxon>Acidiferrobacterales</taxon>
        <taxon>Acidiferrobacteraceae</taxon>
        <taxon>Sulfurifustis</taxon>
    </lineage>
</organism>
<evidence type="ECO:0000259" key="20">
    <source>
        <dbReference type="PROSITE" id="PS50857"/>
    </source>
</evidence>
<dbReference type="PROSITE" id="PS51007">
    <property type="entry name" value="CYTC"/>
    <property type="match status" value="1"/>
</dbReference>
<keyword evidence="8 18" id="KW-0479">Metal-binding</keyword>
<dbReference type="InterPro" id="IPR002429">
    <property type="entry name" value="CcO_II-like_C"/>
</dbReference>
<dbReference type="NCBIfam" id="TIGR02866">
    <property type="entry name" value="CoxB"/>
    <property type="match status" value="1"/>
</dbReference>
<dbReference type="Gene3D" id="2.60.40.420">
    <property type="entry name" value="Cupredoxins - blue copper proteins"/>
    <property type="match status" value="1"/>
</dbReference>
<protein>
    <recommendedName>
        <fullName evidence="3">cytochrome-c oxidase</fullName>
        <ecNumber evidence="3">7.1.1.9</ecNumber>
    </recommendedName>
    <alternativeName>
        <fullName evidence="16">Cytochrome aa3 subunit 2</fullName>
    </alternativeName>
</protein>
<accession>A0A1B4V4U8</accession>
<keyword evidence="7 19" id="KW-0812">Transmembrane</keyword>
<evidence type="ECO:0000256" key="16">
    <source>
        <dbReference type="ARBA" id="ARBA00031399"/>
    </source>
</evidence>
<evidence type="ECO:0000256" key="13">
    <source>
        <dbReference type="ARBA" id="ARBA00023008"/>
    </source>
</evidence>
<dbReference type="GO" id="GO:0042773">
    <property type="term" value="P:ATP synthesis coupled electron transport"/>
    <property type="evidence" value="ECO:0007669"/>
    <property type="project" value="TreeGrafter"/>
</dbReference>
<comment type="function">
    <text evidence="15">Subunits I and II form the functional core of the enzyme complex. Electrons originating in cytochrome c are transferred via heme a and Cu(A) to the binuclear center formed by heme a3 and Cu(B).</text>
</comment>
<reference evidence="22 23" key="1">
    <citation type="submission" date="2015-08" db="EMBL/GenBank/DDBJ databases">
        <title>Complete genome sequence of Sulfurifustis variabilis.</title>
        <authorList>
            <person name="Miura A."/>
            <person name="Kojima H."/>
            <person name="Fukui M."/>
        </authorList>
    </citation>
    <scope>NUCLEOTIDE SEQUENCE [LARGE SCALE GENOMIC DNA]</scope>
    <source>
        <strain evidence="23">skN76</strain>
    </source>
</reference>
<evidence type="ECO:0000256" key="6">
    <source>
        <dbReference type="ARBA" id="ARBA00022660"/>
    </source>
</evidence>